<dbReference type="eggNOG" id="COG3209">
    <property type="taxonomic scope" value="Bacteria"/>
</dbReference>
<accession>A7VXQ7</accession>
<sequence>MNGTLLGQTKGNDTIVFLYDEKANKYGFDYNGTKYYYIFNVQGDVIGILNQSGSQIVSYQYDPWGKVLSVSGSEASTIGQINPIRYRGYYYDTETGFYYLQSRYYDPTVRRFLNADNILGANQNILSYNLFAYCSNNPINYCDPSGCYMTPYDRLRVLLASGKAWYDSKGKLHVPYSSYRVAPNVMLGTPLTGEPNSTLPVYDNDGNLTQEREYGPDGRAKRDIDYGHAGHHPNLPSPHYHDWNWDTGVPTRGDAYAPFDWGQAALGTGLVVVCVIGIILVAADDATGVGVADNFLYGPLGVGVSQGLSMVGG</sequence>
<dbReference type="Gene3D" id="2.180.10.10">
    <property type="entry name" value="RHS repeat-associated core"/>
    <property type="match status" value="1"/>
</dbReference>
<dbReference type="InterPro" id="IPR022385">
    <property type="entry name" value="Rhs_assc_core"/>
</dbReference>
<evidence type="ECO:0000256" key="1">
    <source>
        <dbReference type="ARBA" id="ARBA00022737"/>
    </source>
</evidence>
<feature type="domain" description="Teneurin-like YD-shell" evidence="2">
    <location>
        <begin position="12"/>
        <end position="139"/>
    </location>
</feature>
<dbReference type="InterPro" id="IPR056823">
    <property type="entry name" value="TEN-like_YD-shell"/>
</dbReference>
<evidence type="ECO:0000313" key="3">
    <source>
        <dbReference type="EMBL" id="EDO59335.1"/>
    </source>
</evidence>
<dbReference type="PANTHER" id="PTHR32305">
    <property type="match status" value="1"/>
</dbReference>
<reference evidence="3 4" key="1">
    <citation type="submission" date="2007-08" db="EMBL/GenBank/DDBJ databases">
        <title>Draft genome sequence of Clostridium leptum (DSM 753).</title>
        <authorList>
            <person name="Sudarsanam P."/>
            <person name="Ley R."/>
            <person name="Guruge J."/>
            <person name="Turnbaugh P.J."/>
            <person name="Mahowald M."/>
            <person name="Liep D."/>
            <person name="Gordon J."/>
        </authorList>
    </citation>
    <scope>NUCLEOTIDE SEQUENCE [LARGE SCALE GENOMIC DNA]</scope>
    <source>
        <strain evidence="3 4">DSM 753</strain>
    </source>
</reference>
<dbReference type="InterPro" id="IPR050708">
    <property type="entry name" value="T6SS_VgrG/RHS"/>
</dbReference>
<dbReference type="Pfam" id="PF25023">
    <property type="entry name" value="TEN_YD-shell"/>
    <property type="match status" value="1"/>
</dbReference>
<gene>
    <name evidence="3" type="ORF">CLOLEP_03382</name>
</gene>
<dbReference type="EMBL" id="ABCB02000021">
    <property type="protein sequence ID" value="EDO59335.1"/>
    <property type="molecule type" value="Genomic_DNA"/>
</dbReference>
<protein>
    <submittedName>
        <fullName evidence="3">RHS repeat-associated core domain protein</fullName>
    </submittedName>
</protein>
<dbReference type="NCBIfam" id="TIGR03696">
    <property type="entry name" value="Rhs_assc_core"/>
    <property type="match status" value="1"/>
</dbReference>
<keyword evidence="1" id="KW-0677">Repeat</keyword>
<dbReference type="HOGENOM" id="CLU_926539_0_0_9"/>
<dbReference type="Proteomes" id="UP000003490">
    <property type="component" value="Unassembled WGS sequence"/>
</dbReference>
<dbReference type="PANTHER" id="PTHR32305:SF17">
    <property type="entry name" value="TRNA NUCLEASE WAPA"/>
    <property type="match status" value="1"/>
</dbReference>
<dbReference type="AlphaFoldDB" id="A7VXQ7"/>
<proteinExistence type="predicted"/>
<comment type="caution">
    <text evidence="3">The sequence shown here is derived from an EMBL/GenBank/DDBJ whole genome shotgun (WGS) entry which is preliminary data.</text>
</comment>
<evidence type="ECO:0000259" key="2">
    <source>
        <dbReference type="Pfam" id="PF25023"/>
    </source>
</evidence>
<organism evidence="3 4">
    <name type="scientific">[Clostridium] leptum DSM 753</name>
    <dbReference type="NCBI Taxonomy" id="428125"/>
    <lineage>
        <taxon>Bacteria</taxon>
        <taxon>Bacillati</taxon>
        <taxon>Bacillota</taxon>
        <taxon>Clostridia</taxon>
        <taxon>Eubacteriales</taxon>
        <taxon>Oscillospiraceae</taxon>
        <taxon>Oscillospiraceae incertae sedis</taxon>
    </lineage>
</organism>
<evidence type="ECO:0000313" key="4">
    <source>
        <dbReference type="Proteomes" id="UP000003490"/>
    </source>
</evidence>
<reference evidence="3 4" key="2">
    <citation type="submission" date="2007-08" db="EMBL/GenBank/DDBJ databases">
        <authorList>
            <person name="Fulton L."/>
            <person name="Clifton S."/>
            <person name="Fulton B."/>
            <person name="Xu J."/>
            <person name="Minx P."/>
            <person name="Pepin K.H."/>
            <person name="Johnson M."/>
            <person name="Thiruvilangam P."/>
            <person name="Bhonagiri V."/>
            <person name="Nash W.E."/>
            <person name="Wang C."/>
            <person name="Mardis E.R."/>
            <person name="Wilson R.K."/>
        </authorList>
    </citation>
    <scope>NUCLEOTIDE SEQUENCE [LARGE SCALE GENOMIC DNA]</scope>
    <source>
        <strain evidence="3 4">DSM 753</strain>
    </source>
</reference>
<name>A7VXQ7_9FIRM</name>